<evidence type="ECO:0000259" key="2">
    <source>
        <dbReference type="SMART" id="SM00474"/>
    </source>
</evidence>
<accession>A0A9D9N4T5</accession>
<dbReference type="AlphaFoldDB" id="A0A9D9N4T5"/>
<keyword evidence="3" id="KW-0269">Exonuclease</keyword>
<evidence type="ECO:0000256" key="1">
    <source>
        <dbReference type="SAM" id="Coils"/>
    </source>
</evidence>
<protein>
    <submittedName>
        <fullName evidence="3">3'-5' exonuclease domain-containing protein 2</fullName>
    </submittedName>
</protein>
<feature type="coiled-coil region" evidence="1">
    <location>
        <begin position="185"/>
        <end position="224"/>
    </location>
</feature>
<evidence type="ECO:0000313" key="3">
    <source>
        <dbReference type="EMBL" id="MBO8460218.1"/>
    </source>
</evidence>
<reference evidence="3" key="1">
    <citation type="submission" date="2020-10" db="EMBL/GenBank/DDBJ databases">
        <authorList>
            <person name="Gilroy R."/>
        </authorList>
    </citation>
    <scope>NUCLEOTIDE SEQUENCE</scope>
    <source>
        <strain evidence="3">G3-3990</strain>
    </source>
</reference>
<keyword evidence="3" id="KW-0540">Nuclease</keyword>
<dbReference type="InterPro" id="IPR002562">
    <property type="entry name" value="3'-5'_exonuclease_dom"/>
</dbReference>
<keyword evidence="3" id="KW-0378">Hydrolase</keyword>
<dbReference type="EMBL" id="JADIMG010000073">
    <property type="protein sequence ID" value="MBO8460218.1"/>
    <property type="molecule type" value="Genomic_DNA"/>
</dbReference>
<dbReference type="Proteomes" id="UP000823641">
    <property type="component" value="Unassembled WGS sequence"/>
</dbReference>
<evidence type="ECO:0000313" key="4">
    <source>
        <dbReference type="Proteomes" id="UP000823641"/>
    </source>
</evidence>
<dbReference type="InterPro" id="IPR036397">
    <property type="entry name" value="RNaseH_sf"/>
</dbReference>
<dbReference type="Gene3D" id="3.30.420.10">
    <property type="entry name" value="Ribonuclease H-like superfamily/Ribonuclease H"/>
    <property type="match status" value="1"/>
</dbReference>
<organism evidence="3 4">
    <name type="scientific">Candidatus Gallipaludibacter merdavium</name>
    <dbReference type="NCBI Taxonomy" id="2840839"/>
    <lineage>
        <taxon>Bacteria</taxon>
        <taxon>Pseudomonadati</taxon>
        <taxon>Bacteroidota</taxon>
        <taxon>Bacteroidia</taxon>
        <taxon>Bacteroidales</taxon>
        <taxon>Candidatus Gallipaludibacter</taxon>
    </lineage>
</organism>
<dbReference type="PANTHER" id="PTHR47765:SF2">
    <property type="entry name" value="EXONUCLEASE MUT-7 HOMOLOG"/>
    <property type="match status" value="1"/>
</dbReference>
<feature type="domain" description="3'-5' exonuclease" evidence="2">
    <location>
        <begin position="24"/>
        <end position="193"/>
    </location>
</feature>
<dbReference type="PANTHER" id="PTHR47765">
    <property type="entry name" value="3'-5' EXONUCLEASE DOMAIN-CONTAINING PROTEIN"/>
    <property type="match status" value="1"/>
</dbReference>
<gene>
    <name evidence="3" type="ORF">IAA73_07805</name>
</gene>
<dbReference type="InterPro" id="IPR052408">
    <property type="entry name" value="Exonuclease_MUT-7-like"/>
</dbReference>
<dbReference type="SMART" id="SM00474">
    <property type="entry name" value="35EXOc"/>
    <property type="match status" value="1"/>
</dbReference>
<dbReference type="GO" id="GO:0008408">
    <property type="term" value="F:3'-5' exonuclease activity"/>
    <property type="evidence" value="ECO:0007669"/>
    <property type="project" value="InterPro"/>
</dbReference>
<keyword evidence="1" id="KW-0175">Coiled coil</keyword>
<comment type="caution">
    <text evidence="3">The sequence shown here is derived from an EMBL/GenBank/DDBJ whole genome shotgun (WGS) entry which is preliminary data.</text>
</comment>
<name>A0A9D9N4T5_9BACT</name>
<proteinExistence type="predicted"/>
<dbReference type="Pfam" id="PF01612">
    <property type="entry name" value="DNA_pol_A_exo1"/>
    <property type="match status" value="1"/>
</dbReference>
<dbReference type="GO" id="GO:0003676">
    <property type="term" value="F:nucleic acid binding"/>
    <property type="evidence" value="ECO:0007669"/>
    <property type="project" value="InterPro"/>
</dbReference>
<dbReference type="SUPFAM" id="SSF53098">
    <property type="entry name" value="Ribonuclease H-like"/>
    <property type="match status" value="1"/>
</dbReference>
<reference evidence="3" key="2">
    <citation type="journal article" date="2021" name="PeerJ">
        <title>Extensive microbial diversity within the chicken gut microbiome revealed by metagenomics and culture.</title>
        <authorList>
            <person name="Gilroy R."/>
            <person name="Ravi A."/>
            <person name="Getino M."/>
            <person name="Pursley I."/>
            <person name="Horton D.L."/>
            <person name="Alikhan N.F."/>
            <person name="Baker D."/>
            <person name="Gharbi K."/>
            <person name="Hall N."/>
            <person name="Watson M."/>
            <person name="Adriaenssens E.M."/>
            <person name="Foster-Nyarko E."/>
            <person name="Jarju S."/>
            <person name="Secka A."/>
            <person name="Antonio M."/>
            <person name="Oren A."/>
            <person name="Chaudhuri R.R."/>
            <person name="La Ragione R."/>
            <person name="Hildebrand F."/>
            <person name="Pallen M.J."/>
        </authorList>
    </citation>
    <scope>NUCLEOTIDE SEQUENCE</scope>
    <source>
        <strain evidence="3">G3-3990</strain>
    </source>
</reference>
<dbReference type="InterPro" id="IPR012337">
    <property type="entry name" value="RNaseH-like_sf"/>
</dbReference>
<sequence>MHFPAKIDKNALNALQTVVFEGKIEEICTTEQAQAAIQQLKTYAEVGIDTETRPSFKKGTSYPVSLLQVSTLTVCYLFRLNQIKDLTPIGELFENKNVKKIGLSLSDDLRALTQRIRMTPKECFDIQNMVKDYGIFELSLQKIFAIVFNRRISKAQRLSNWEQKELTNAQQLYAATDAWATLLLYAQLKRERKISQKEKQTIEAELAQQEQERLAHILEQKELRKLELEKNKHDESI</sequence>
<dbReference type="CDD" id="cd06141">
    <property type="entry name" value="WRN_exo"/>
    <property type="match status" value="1"/>
</dbReference>
<dbReference type="GO" id="GO:0006139">
    <property type="term" value="P:nucleobase-containing compound metabolic process"/>
    <property type="evidence" value="ECO:0007669"/>
    <property type="project" value="InterPro"/>
</dbReference>